<keyword evidence="2" id="KW-1185">Reference proteome</keyword>
<accession>A0ABD1YNA0</accession>
<name>A0ABD1YNA0_9MARC</name>
<evidence type="ECO:0000313" key="2">
    <source>
        <dbReference type="Proteomes" id="UP001605036"/>
    </source>
</evidence>
<gene>
    <name evidence="1" type="ORF">R1flu_016937</name>
</gene>
<dbReference type="EMBL" id="JBHFFA010000004">
    <property type="protein sequence ID" value="KAL2632251.1"/>
    <property type="molecule type" value="Genomic_DNA"/>
</dbReference>
<reference evidence="1 2" key="1">
    <citation type="submission" date="2024-09" db="EMBL/GenBank/DDBJ databases">
        <title>Chromosome-scale assembly of Riccia fluitans.</title>
        <authorList>
            <person name="Paukszto L."/>
            <person name="Sawicki J."/>
            <person name="Karawczyk K."/>
            <person name="Piernik-Szablinska J."/>
            <person name="Szczecinska M."/>
            <person name="Mazdziarz M."/>
        </authorList>
    </citation>
    <scope>NUCLEOTIDE SEQUENCE [LARGE SCALE GENOMIC DNA]</scope>
    <source>
        <strain evidence="1">Rf_01</strain>
        <tissue evidence="1">Aerial parts of the thallus</tissue>
    </source>
</reference>
<sequence length="68" mass="7161">MPRTRAERVHAYAEGLSPYTCPSTEGGGRILSWGGIESGQGSHVEGGVNPHGLWMVGPHGGDVTSLFR</sequence>
<protein>
    <submittedName>
        <fullName evidence="1">Uncharacterized protein</fullName>
    </submittedName>
</protein>
<proteinExistence type="predicted"/>
<evidence type="ECO:0000313" key="1">
    <source>
        <dbReference type="EMBL" id="KAL2632251.1"/>
    </source>
</evidence>
<dbReference type="Proteomes" id="UP001605036">
    <property type="component" value="Unassembled WGS sequence"/>
</dbReference>
<comment type="caution">
    <text evidence="1">The sequence shown here is derived from an EMBL/GenBank/DDBJ whole genome shotgun (WGS) entry which is preliminary data.</text>
</comment>
<organism evidence="1 2">
    <name type="scientific">Riccia fluitans</name>
    <dbReference type="NCBI Taxonomy" id="41844"/>
    <lineage>
        <taxon>Eukaryota</taxon>
        <taxon>Viridiplantae</taxon>
        <taxon>Streptophyta</taxon>
        <taxon>Embryophyta</taxon>
        <taxon>Marchantiophyta</taxon>
        <taxon>Marchantiopsida</taxon>
        <taxon>Marchantiidae</taxon>
        <taxon>Marchantiales</taxon>
        <taxon>Ricciaceae</taxon>
        <taxon>Riccia</taxon>
    </lineage>
</organism>
<dbReference type="AlphaFoldDB" id="A0ABD1YNA0"/>